<evidence type="ECO:0000313" key="2">
    <source>
        <dbReference type="EMBL" id="PKI48210.1"/>
    </source>
</evidence>
<dbReference type="EMBL" id="PGOL01002427">
    <property type="protein sequence ID" value="PKI48210.1"/>
    <property type="molecule type" value="Genomic_DNA"/>
</dbReference>
<dbReference type="AlphaFoldDB" id="A0A2I0IX14"/>
<dbReference type="GO" id="GO:0006508">
    <property type="term" value="P:proteolysis"/>
    <property type="evidence" value="ECO:0007669"/>
    <property type="project" value="InterPro"/>
</dbReference>
<dbReference type="InterPro" id="IPR001563">
    <property type="entry name" value="Peptidase_S10"/>
</dbReference>
<evidence type="ECO:0000313" key="3">
    <source>
        <dbReference type="Proteomes" id="UP000233551"/>
    </source>
</evidence>
<comment type="similarity">
    <text evidence="1">Belongs to the peptidase S10 family.</text>
</comment>
<sequence>MHTKGRALFYYFVEAENSKNSLPLLLWLNGDASPQCNASLHEARSNIMQGINLDNIYAPLCGKTNFTLRPKKASDMKYDARNTGYVDTYLNLPKVAASPSTEWKSLLPFLTSSTVALCHQVPQTPAIVLHAEILAEMVDHQADQYEKSYCFLYSLQAELSPVIVDQRAHQY</sequence>
<dbReference type="GO" id="GO:0004185">
    <property type="term" value="F:serine-type carboxypeptidase activity"/>
    <property type="evidence" value="ECO:0007669"/>
    <property type="project" value="InterPro"/>
</dbReference>
<dbReference type="Pfam" id="PF00450">
    <property type="entry name" value="Peptidase_S10"/>
    <property type="match status" value="1"/>
</dbReference>
<gene>
    <name evidence="2" type="ORF">CRG98_031397</name>
</gene>
<dbReference type="Proteomes" id="UP000233551">
    <property type="component" value="Unassembled WGS sequence"/>
</dbReference>
<comment type="caution">
    <text evidence="2">The sequence shown here is derived from an EMBL/GenBank/DDBJ whole genome shotgun (WGS) entry which is preliminary data.</text>
</comment>
<protein>
    <submittedName>
        <fullName evidence="2">Uncharacterized protein</fullName>
    </submittedName>
</protein>
<keyword evidence="3" id="KW-1185">Reference proteome</keyword>
<evidence type="ECO:0000256" key="1">
    <source>
        <dbReference type="ARBA" id="ARBA00009431"/>
    </source>
</evidence>
<organism evidence="2 3">
    <name type="scientific">Punica granatum</name>
    <name type="common">Pomegranate</name>
    <dbReference type="NCBI Taxonomy" id="22663"/>
    <lineage>
        <taxon>Eukaryota</taxon>
        <taxon>Viridiplantae</taxon>
        <taxon>Streptophyta</taxon>
        <taxon>Embryophyta</taxon>
        <taxon>Tracheophyta</taxon>
        <taxon>Spermatophyta</taxon>
        <taxon>Magnoliopsida</taxon>
        <taxon>eudicotyledons</taxon>
        <taxon>Gunneridae</taxon>
        <taxon>Pentapetalae</taxon>
        <taxon>rosids</taxon>
        <taxon>malvids</taxon>
        <taxon>Myrtales</taxon>
        <taxon>Lythraceae</taxon>
        <taxon>Punica</taxon>
    </lineage>
</organism>
<dbReference type="Gene3D" id="3.40.50.1820">
    <property type="entry name" value="alpha/beta hydrolase"/>
    <property type="match status" value="1"/>
</dbReference>
<dbReference type="InterPro" id="IPR029058">
    <property type="entry name" value="AB_hydrolase_fold"/>
</dbReference>
<dbReference type="STRING" id="22663.A0A2I0IX14"/>
<name>A0A2I0IX14_PUNGR</name>
<accession>A0A2I0IX14</accession>
<reference evidence="2 3" key="1">
    <citation type="submission" date="2017-11" db="EMBL/GenBank/DDBJ databases">
        <title>De-novo sequencing of pomegranate (Punica granatum L.) genome.</title>
        <authorList>
            <person name="Akparov Z."/>
            <person name="Amiraslanov A."/>
            <person name="Hajiyeva S."/>
            <person name="Abbasov M."/>
            <person name="Kaur K."/>
            <person name="Hamwieh A."/>
            <person name="Solovyev V."/>
            <person name="Salamov A."/>
            <person name="Braich B."/>
            <person name="Kosarev P."/>
            <person name="Mahmoud A."/>
            <person name="Hajiyev E."/>
            <person name="Babayeva S."/>
            <person name="Izzatullayeva V."/>
            <person name="Mammadov A."/>
            <person name="Mammadov A."/>
            <person name="Sharifova S."/>
            <person name="Ojaghi J."/>
            <person name="Eynullazada K."/>
            <person name="Bayramov B."/>
            <person name="Abdulazimova A."/>
            <person name="Shahmuradov I."/>
        </authorList>
    </citation>
    <scope>NUCLEOTIDE SEQUENCE [LARGE SCALE GENOMIC DNA]</scope>
    <source>
        <strain evidence="3">cv. AG2017</strain>
        <tissue evidence="2">Leaf</tissue>
    </source>
</reference>
<proteinExistence type="inferred from homology"/>